<sequence length="105" mass="12560">MQLDPVYESKLYLSHYSKISKWYWNCGLHGEQLQLHCRDQRGQIQRNPGQYSHRHDQCRQFNHCDRRLSDQLCSSESHYNNRMCTGIYTTNVHTRVTRASTENGR</sequence>
<dbReference type="EMBL" id="HBUF01382583">
    <property type="protein sequence ID" value="CAG6730895.1"/>
    <property type="molecule type" value="Transcribed_RNA"/>
</dbReference>
<dbReference type="AlphaFoldDB" id="A0A8D8YL56"/>
<accession>A0A8D8YL56</accession>
<dbReference type="EMBL" id="HBUF01382584">
    <property type="protein sequence ID" value="CAG6730897.1"/>
    <property type="molecule type" value="Transcribed_RNA"/>
</dbReference>
<dbReference type="EMBL" id="HBUF01382582">
    <property type="protein sequence ID" value="CAG6730893.1"/>
    <property type="molecule type" value="Transcribed_RNA"/>
</dbReference>
<reference evidence="1" key="1">
    <citation type="submission" date="2021-05" db="EMBL/GenBank/DDBJ databases">
        <authorList>
            <person name="Alioto T."/>
            <person name="Alioto T."/>
            <person name="Gomez Garrido J."/>
        </authorList>
    </citation>
    <scope>NUCLEOTIDE SEQUENCE</scope>
</reference>
<name>A0A8D8YL56_9HEMI</name>
<protein>
    <submittedName>
        <fullName evidence="1">Uncharacterized protein</fullName>
    </submittedName>
</protein>
<proteinExistence type="predicted"/>
<evidence type="ECO:0000313" key="1">
    <source>
        <dbReference type="EMBL" id="CAG6730895.1"/>
    </source>
</evidence>
<organism evidence="1">
    <name type="scientific">Cacopsylla melanoneura</name>
    <dbReference type="NCBI Taxonomy" id="428564"/>
    <lineage>
        <taxon>Eukaryota</taxon>
        <taxon>Metazoa</taxon>
        <taxon>Ecdysozoa</taxon>
        <taxon>Arthropoda</taxon>
        <taxon>Hexapoda</taxon>
        <taxon>Insecta</taxon>
        <taxon>Pterygota</taxon>
        <taxon>Neoptera</taxon>
        <taxon>Paraneoptera</taxon>
        <taxon>Hemiptera</taxon>
        <taxon>Sternorrhyncha</taxon>
        <taxon>Psylloidea</taxon>
        <taxon>Psyllidae</taxon>
        <taxon>Psyllinae</taxon>
        <taxon>Cacopsylla</taxon>
    </lineage>
</organism>